<dbReference type="InterPro" id="IPR023346">
    <property type="entry name" value="Lysozyme-like_dom_sf"/>
</dbReference>
<dbReference type="AlphaFoldDB" id="A0A8J7WN13"/>
<keyword evidence="3" id="KW-1185">Reference proteome</keyword>
<dbReference type="EMBL" id="JAGSXH010000011">
    <property type="protein sequence ID" value="MBS2962445.1"/>
    <property type="molecule type" value="Genomic_DNA"/>
</dbReference>
<name>A0A8J7WN13_9ACTN</name>
<comment type="caution">
    <text evidence="2">The sequence shown here is derived from an EMBL/GenBank/DDBJ whole genome shotgun (WGS) entry which is preliminary data.</text>
</comment>
<dbReference type="SUPFAM" id="SSF53955">
    <property type="entry name" value="Lysozyme-like"/>
    <property type="match status" value="1"/>
</dbReference>
<protein>
    <recommendedName>
        <fullName evidence="4">Transglycosylase SLT domain-containing protein</fullName>
    </recommendedName>
</protein>
<feature type="compositionally biased region" description="Low complexity" evidence="1">
    <location>
        <begin position="72"/>
        <end position="84"/>
    </location>
</feature>
<organism evidence="2 3">
    <name type="scientific">Actinocrinis puniceicyclus</name>
    <dbReference type="NCBI Taxonomy" id="977794"/>
    <lineage>
        <taxon>Bacteria</taxon>
        <taxon>Bacillati</taxon>
        <taxon>Actinomycetota</taxon>
        <taxon>Actinomycetes</taxon>
        <taxon>Catenulisporales</taxon>
        <taxon>Actinospicaceae</taxon>
        <taxon>Actinocrinis</taxon>
    </lineage>
</organism>
<dbReference type="RefSeq" id="WP_211465119.1">
    <property type="nucleotide sequence ID" value="NZ_JAGSXH010000011.1"/>
</dbReference>
<proteinExistence type="predicted"/>
<sequence>MSRLRLSIPESITAHKHKIAVAAASCTAVTGAVVGVIATGTPSADAAIAPAAHTVSRSVAHRAVPVVVTPSTTVTASSAPTSAKPSPPAAPHAAAPTTTKPPAAAPAVKHVDPYAGLTAYQIAERIVPSSQFGCFDWIVTHESGWSVTATNQSSGAYGLGQALPGDKMASEGADWRTDPVTQIKWTLHYMDGRYGSPCAAQSFWEAHNWY</sequence>
<evidence type="ECO:0000256" key="1">
    <source>
        <dbReference type="SAM" id="MobiDB-lite"/>
    </source>
</evidence>
<feature type="region of interest" description="Disordered" evidence="1">
    <location>
        <begin position="72"/>
        <end position="105"/>
    </location>
</feature>
<reference evidence="2" key="1">
    <citation type="submission" date="2021-04" db="EMBL/GenBank/DDBJ databases">
        <title>Genome based classification of Actinospica acidithermotolerans sp. nov., an actinobacterium isolated from an Indonesian hot spring.</title>
        <authorList>
            <person name="Kusuma A.B."/>
            <person name="Putra K.E."/>
            <person name="Nafisah S."/>
            <person name="Loh J."/>
            <person name="Nouioui I."/>
            <person name="Goodfellow M."/>
        </authorList>
    </citation>
    <scope>NUCLEOTIDE SEQUENCE</scope>
    <source>
        <strain evidence="2">DSM 45618</strain>
    </source>
</reference>
<dbReference type="Proteomes" id="UP000677913">
    <property type="component" value="Unassembled WGS sequence"/>
</dbReference>
<evidence type="ECO:0000313" key="3">
    <source>
        <dbReference type="Proteomes" id="UP000677913"/>
    </source>
</evidence>
<feature type="compositionally biased region" description="Low complexity" evidence="1">
    <location>
        <begin position="91"/>
        <end position="105"/>
    </location>
</feature>
<accession>A0A8J7WN13</accession>
<evidence type="ECO:0008006" key="4">
    <source>
        <dbReference type="Google" id="ProtNLM"/>
    </source>
</evidence>
<gene>
    <name evidence="2" type="ORF">KGA66_05270</name>
</gene>
<evidence type="ECO:0000313" key="2">
    <source>
        <dbReference type="EMBL" id="MBS2962445.1"/>
    </source>
</evidence>